<accession>A0A7V3E8Z8</accession>
<proteinExistence type="inferred from homology"/>
<dbReference type="GO" id="GO:0008716">
    <property type="term" value="F:D-alanine-D-alanine ligase activity"/>
    <property type="evidence" value="ECO:0007669"/>
    <property type="project" value="InterPro"/>
</dbReference>
<organism evidence="5">
    <name type="scientific">Ignavibacterium album</name>
    <dbReference type="NCBI Taxonomy" id="591197"/>
    <lineage>
        <taxon>Bacteria</taxon>
        <taxon>Pseudomonadati</taxon>
        <taxon>Ignavibacteriota</taxon>
        <taxon>Ignavibacteria</taxon>
        <taxon>Ignavibacteriales</taxon>
        <taxon>Ignavibacteriaceae</taxon>
        <taxon>Ignavibacterium</taxon>
    </lineage>
</organism>
<evidence type="ECO:0000256" key="2">
    <source>
        <dbReference type="ARBA" id="ARBA00022598"/>
    </source>
</evidence>
<gene>
    <name evidence="5" type="ORF">ENS31_14845</name>
</gene>
<dbReference type="InterPro" id="IPR011761">
    <property type="entry name" value="ATP-grasp"/>
</dbReference>
<feature type="domain" description="ATP-grasp" evidence="4">
    <location>
        <begin position="128"/>
        <end position="338"/>
    </location>
</feature>
<dbReference type="InterPro" id="IPR011095">
    <property type="entry name" value="Dala_Dala_lig_C"/>
</dbReference>
<dbReference type="PROSITE" id="PS50975">
    <property type="entry name" value="ATP_GRASP"/>
    <property type="match status" value="1"/>
</dbReference>
<dbReference type="GO" id="GO:0005524">
    <property type="term" value="F:ATP binding"/>
    <property type="evidence" value="ECO:0007669"/>
    <property type="project" value="UniProtKB-UniRule"/>
</dbReference>
<dbReference type="Pfam" id="PF07478">
    <property type="entry name" value="Dala_Dala_lig_C"/>
    <property type="match status" value="1"/>
</dbReference>
<keyword evidence="3" id="KW-0067">ATP-binding</keyword>
<name>A0A7V3E8Z8_9BACT</name>
<evidence type="ECO:0000313" key="5">
    <source>
        <dbReference type="EMBL" id="HFI92794.1"/>
    </source>
</evidence>
<dbReference type="PANTHER" id="PTHR23132">
    <property type="entry name" value="D-ALANINE--D-ALANINE LIGASE"/>
    <property type="match status" value="1"/>
</dbReference>
<evidence type="ECO:0000256" key="1">
    <source>
        <dbReference type="ARBA" id="ARBA00010871"/>
    </source>
</evidence>
<dbReference type="Gene3D" id="3.30.1490.20">
    <property type="entry name" value="ATP-grasp fold, A domain"/>
    <property type="match status" value="1"/>
</dbReference>
<dbReference type="PANTHER" id="PTHR23132:SF23">
    <property type="entry name" value="D-ALANINE--D-ALANINE LIGASE B"/>
    <property type="match status" value="1"/>
</dbReference>
<keyword evidence="3" id="KW-0547">Nucleotide-binding</keyword>
<reference evidence="5" key="1">
    <citation type="journal article" date="2020" name="mSystems">
        <title>Genome- and Community-Level Interaction Insights into Carbon Utilization and Element Cycling Functions of Hydrothermarchaeota in Hydrothermal Sediment.</title>
        <authorList>
            <person name="Zhou Z."/>
            <person name="Liu Y."/>
            <person name="Xu W."/>
            <person name="Pan J."/>
            <person name="Luo Z.H."/>
            <person name="Li M."/>
        </authorList>
    </citation>
    <scope>NUCLEOTIDE SEQUENCE [LARGE SCALE GENOMIC DNA]</scope>
    <source>
        <strain evidence="5">SpSt-479</strain>
    </source>
</reference>
<dbReference type="GO" id="GO:0046872">
    <property type="term" value="F:metal ion binding"/>
    <property type="evidence" value="ECO:0007669"/>
    <property type="project" value="InterPro"/>
</dbReference>
<comment type="caution">
    <text evidence="5">The sequence shown here is derived from an EMBL/GenBank/DDBJ whole genome shotgun (WGS) entry which is preliminary data.</text>
</comment>
<dbReference type="SUPFAM" id="SSF56059">
    <property type="entry name" value="Glutathione synthetase ATP-binding domain-like"/>
    <property type="match status" value="1"/>
</dbReference>
<dbReference type="Gene3D" id="3.30.470.20">
    <property type="entry name" value="ATP-grasp fold, B domain"/>
    <property type="match status" value="1"/>
</dbReference>
<evidence type="ECO:0000259" key="4">
    <source>
        <dbReference type="PROSITE" id="PS50975"/>
    </source>
</evidence>
<sequence>MKKEARILICYNSPVSIFPVYNGKPGEYSQSGIDLSEYSFVTQINNIVEMLSSKYEVVESFAVNRDVTSLINKLNSFQPDAIVNFVESVEGVTNYEYCVAALFELMGFEFTGNTAVTLGNCLNKLRTKAILKSYGIKTPEAITLEPDEVLTKNKIRLSYPLIMKLEEEDASIGISEYSVVKNFNDLKKHFDFLKKTYNKKIIVEEYIVGRELNVAILNGKVLPISEIDFTGLPENLPKIVTYDGKWIENSTYYNHTKPVCPAKLSSRIKNKIEKVALEAYRVMNCRDYARVDIRLSSENIPYVIEVNPNPDVSSDSGFARAAAAIGIDYTSLLETITNLALNRKRNDTINQAV</sequence>
<protein>
    <submittedName>
        <fullName evidence="5">ATP-grasp domain-containing protein</fullName>
    </submittedName>
</protein>
<dbReference type="EMBL" id="DSUJ01000011">
    <property type="protein sequence ID" value="HFI92794.1"/>
    <property type="molecule type" value="Genomic_DNA"/>
</dbReference>
<dbReference type="AlphaFoldDB" id="A0A7V3E8Z8"/>
<evidence type="ECO:0000256" key="3">
    <source>
        <dbReference type="PROSITE-ProRule" id="PRU00409"/>
    </source>
</evidence>
<keyword evidence="2" id="KW-0436">Ligase</keyword>
<dbReference type="InterPro" id="IPR013815">
    <property type="entry name" value="ATP_grasp_subdomain_1"/>
</dbReference>
<comment type="similarity">
    <text evidence="1">Belongs to the D-alanine--D-alanine ligase family.</text>
</comment>